<feature type="compositionally biased region" description="Basic and acidic residues" evidence="1">
    <location>
        <begin position="107"/>
        <end position="125"/>
    </location>
</feature>
<feature type="region of interest" description="Disordered" evidence="1">
    <location>
        <begin position="103"/>
        <end position="125"/>
    </location>
</feature>
<keyword evidence="3" id="KW-1185">Reference proteome</keyword>
<gene>
    <name evidence="2" type="ORF">KBO27_26560</name>
</gene>
<name>A0ABS5DN70_9PSEU</name>
<reference evidence="2 3" key="1">
    <citation type="submission" date="2021-04" db="EMBL/GenBank/DDBJ databases">
        <title>Whole-genome sequencing of Saccharopolyspora endophytica KCTC 19397.</title>
        <authorList>
            <person name="Ay H."/>
            <person name="Saygin H."/>
            <person name="Sahin N."/>
        </authorList>
    </citation>
    <scope>NUCLEOTIDE SEQUENCE [LARGE SCALE GENOMIC DNA]</scope>
    <source>
        <strain evidence="2 3">KCTC 19397</strain>
    </source>
</reference>
<protein>
    <submittedName>
        <fullName evidence="2">Uncharacterized protein</fullName>
    </submittedName>
</protein>
<sequence length="125" mass="13941">MFDPSSNQASPDYRVRAHRTLPEPMPVWVRCDRLFLPRPGTMRDVPLWLRAYGINAGACVPGLLRSWHLLNTGGDFWGLVEFAVAARNGSQALELTELVPASILSPRDPDEHDPWASRPPSPRDG</sequence>
<evidence type="ECO:0000313" key="2">
    <source>
        <dbReference type="EMBL" id="MBQ0927517.1"/>
    </source>
</evidence>
<dbReference type="EMBL" id="JAGPXE010000013">
    <property type="protein sequence ID" value="MBQ0927517.1"/>
    <property type="molecule type" value="Genomic_DNA"/>
</dbReference>
<evidence type="ECO:0000313" key="3">
    <source>
        <dbReference type="Proteomes" id="UP000674084"/>
    </source>
</evidence>
<organism evidence="2 3">
    <name type="scientific">Saccharopolyspora endophytica</name>
    <dbReference type="NCBI Taxonomy" id="543886"/>
    <lineage>
        <taxon>Bacteria</taxon>
        <taxon>Bacillati</taxon>
        <taxon>Actinomycetota</taxon>
        <taxon>Actinomycetes</taxon>
        <taxon>Pseudonocardiales</taxon>
        <taxon>Pseudonocardiaceae</taxon>
        <taxon>Saccharopolyspora</taxon>
    </lineage>
</organism>
<proteinExistence type="predicted"/>
<accession>A0ABS5DN70</accession>
<evidence type="ECO:0000256" key="1">
    <source>
        <dbReference type="SAM" id="MobiDB-lite"/>
    </source>
</evidence>
<dbReference type="RefSeq" id="WP_210972573.1">
    <property type="nucleotide sequence ID" value="NZ_JAGPXE010000013.1"/>
</dbReference>
<comment type="caution">
    <text evidence="2">The sequence shown here is derived from an EMBL/GenBank/DDBJ whole genome shotgun (WGS) entry which is preliminary data.</text>
</comment>
<dbReference type="Proteomes" id="UP000674084">
    <property type="component" value="Unassembled WGS sequence"/>
</dbReference>